<dbReference type="GO" id="GO:0005829">
    <property type="term" value="C:cytosol"/>
    <property type="evidence" value="ECO:0007669"/>
    <property type="project" value="TreeGrafter"/>
</dbReference>
<accession>A0A166GV79</accession>
<dbReference type="PANTHER" id="PTHR43434">
    <property type="entry name" value="PHOSPHOGLYCOLATE PHOSPHATASE"/>
    <property type="match status" value="1"/>
</dbReference>
<proteinExistence type="predicted"/>
<dbReference type="Gene3D" id="3.40.50.1000">
    <property type="entry name" value="HAD superfamily/HAD-like"/>
    <property type="match status" value="1"/>
</dbReference>
<dbReference type="InterPro" id="IPR006439">
    <property type="entry name" value="HAD-SF_hydro_IA"/>
</dbReference>
<dbReference type="Pfam" id="PF13419">
    <property type="entry name" value="HAD_2"/>
    <property type="match status" value="1"/>
</dbReference>
<dbReference type="Gene3D" id="1.10.150.240">
    <property type="entry name" value="Putative phosphatase, domain 2"/>
    <property type="match status" value="1"/>
</dbReference>
<dbReference type="GO" id="GO:0006281">
    <property type="term" value="P:DNA repair"/>
    <property type="evidence" value="ECO:0007669"/>
    <property type="project" value="TreeGrafter"/>
</dbReference>
<comment type="caution">
    <text evidence="1">The sequence shown here is derived from an EMBL/GenBank/DDBJ whole genome shotgun (WGS) entry which is preliminary data.</text>
</comment>
<dbReference type="InterPro" id="IPR023198">
    <property type="entry name" value="PGP-like_dom2"/>
</dbReference>
<protein>
    <submittedName>
        <fullName evidence="1">Phosphoglycolate phosphatase</fullName>
    </submittedName>
</protein>
<dbReference type="InterPro" id="IPR041492">
    <property type="entry name" value="HAD_2"/>
</dbReference>
<dbReference type="PRINTS" id="PR00413">
    <property type="entry name" value="HADHALOGNASE"/>
</dbReference>
<dbReference type="SUPFAM" id="SSF56784">
    <property type="entry name" value="HAD-like"/>
    <property type="match status" value="1"/>
</dbReference>
<sequence length="213" mass="23201">MLKMVAFDIDGTLAETFPVIFEAFRKTVFDYTGKTVSDQTILATFGVNEVGMLRELAPGAPASIMDDFYQNYRDAHRVLSGPFRGVQEVLQTLREAGVRTAVVTGKEAESCEITLSALNLTSAFAPVLTGDPDHPNKAAQFQKLLTDEGLQPDELAYVGDTAGDLKNCREVGIHCYSAAWANSVKLDELKSAGADIYLMVSDLHRQLSKVLGH</sequence>
<dbReference type="GO" id="GO:0008967">
    <property type="term" value="F:phosphoglycolate phosphatase activity"/>
    <property type="evidence" value="ECO:0007669"/>
    <property type="project" value="TreeGrafter"/>
</dbReference>
<organism evidence="1 2">
    <name type="scientific">Secundilactobacillus collinoides</name>
    <name type="common">Lactobacillus collinoides</name>
    <dbReference type="NCBI Taxonomy" id="33960"/>
    <lineage>
        <taxon>Bacteria</taxon>
        <taxon>Bacillati</taxon>
        <taxon>Bacillota</taxon>
        <taxon>Bacilli</taxon>
        <taxon>Lactobacillales</taxon>
        <taxon>Lactobacillaceae</taxon>
        <taxon>Secundilactobacillus</taxon>
    </lineage>
</organism>
<gene>
    <name evidence="1" type="ORF">TY91_08855</name>
</gene>
<dbReference type="RefSeq" id="WP_063285444.1">
    <property type="nucleotide sequence ID" value="NZ_JYDC01000041.1"/>
</dbReference>
<dbReference type="Proteomes" id="UP000076480">
    <property type="component" value="Unassembled WGS sequence"/>
</dbReference>
<evidence type="ECO:0000313" key="1">
    <source>
        <dbReference type="EMBL" id="KZL40221.1"/>
    </source>
</evidence>
<dbReference type="OrthoDB" id="9807630at2"/>
<dbReference type="SFLD" id="SFLDS00003">
    <property type="entry name" value="Haloacid_Dehalogenase"/>
    <property type="match status" value="1"/>
</dbReference>
<dbReference type="EMBL" id="JYDC01000041">
    <property type="protein sequence ID" value="KZL40221.1"/>
    <property type="molecule type" value="Genomic_DNA"/>
</dbReference>
<dbReference type="InterPro" id="IPR023214">
    <property type="entry name" value="HAD_sf"/>
</dbReference>
<dbReference type="InterPro" id="IPR050155">
    <property type="entry name" value="HAD-like_hydrolase_sf"/>
</dbReference>
<keyword evidence="2" id="KW-1185">Reference proteome</keyword>
<dbReference type="SFLD" id="SFLDG01129">
    <property type="entry name" value="C1.5:_HAD__Beta-PGM__Phosphata"/>
    <property type="match status" value="1"/>
</dbReference>
<dbReference type="PANTHER" id="PTHR43434:SF13">
    <property type="entry name" value="PHOSPHOGLYCOLATE PHOSPHATASE"/>
    <property type="match status" value="1"/>
</dbReference>
<dbReference type="InterPro" id="IPR036412">
    <property type="entry name" value="HAD-like_sf"/>
</dbReference>
<dbReference type="AlphaFoldDB" id="A0A166GV79"/>
<reference evidence="1 2" key="1">
    <citation type="submission" date="2015-02" db="EMBL/GenBank/DDBJ databases">
        <title>Draft genome sequence of Lactobacillus collinoides CUPV2371 isolated from a natural cider, the first genome sequence of a strain of this species.</title>
        <authorList>
            <person name="Puertas A.I."/>
            <person name="Spano G."/>
            <person name="Capozzi V."/>
            <person name="Lamontanara A."/>
            <person name="Orru L."/>
            <person name="Duenas M.T."/>
        </authorList>
    </citation>
    <scope>NUCLEOTIDE SEQUENCE [LARGE SCALE GENOMIC DNA]</scope>
    <source>
        <strain evidence="1 2">237</strain>
    </source>
</reference>
<name>A0A166GV79_SECCO</name>
<dbReference type="PATRIC" id="fig|33960.6.peg.2359"/>
<evidence type="ECO:0000313" key="2">
    <source>
        <dbReference type="Proteomes" id="UP000076480"/>
    </source>
</evidence>